<keyword evidence="3" id="KW-1185">Reference proteome</keyword>
<organism evidence="2 3">
    <name type="scientific">Baudoinia panamericana (strain UAMH 10762)</name>
    <name type="common">Angels' share fungus</name>
    <name type="synonym">Baudoinia compniacensis (strain UAMH 10762)</name>
    <dbReference type="NCBI Taxonomy" id="717646"/>
    <lineage>
        <taxon>Eukaryota</taxon>
        <taxon>Fungi</taxon>
        <taxon>Dikarya</taxon>
        <taxon>Ascomycota</taxon>
        <taxon>Pezizomycotina</taxon>
        <taxon>Dothideomycetes</taxon>
        <taxon>Dothideomycetidae</taxon>
        <taxon>Mycosphaerellales</taxon>
        <taxon>Teratosphaeriaceae</taxon>
        <taxon>Baudoinia</taxon>
    </lineage>
</organism>
<dbReference type="eggNOG" id="ENOG502SJN2">
    <property type="taxonomic scope" value="Eukaryota"/>
</dbReference>
<dbReference type="HOGENOM" id="CLU_017164_1_0_1"/>
<reference evidence="2 3" key="1">
    <citation type="journal article" date="2012" name="PLoS Pathog.">
        <title>Diverse lifestyles and strategies of plant pathogenesis encoded in the genomes of eighteen Dothideomycetes fungi.</title>
        <authorList>
            <person name="Ohm R.A."/>
            <person name="Feau N."/>
            <person name="Henrissat B."/>
            <person name="Schoch C.L."/>
            <person name="Horwitz B.A."/>
            <person name="Barry K.W."/>
            <person name="Condon B.J."/>
            <person name="Copeland A.C."/>
            <person name="Dhillon B."/>
            <person name="Glaser F."/>
            <person name="Hesse C.N."/>
            <person name="Kosti I."/>
            <person name="LaButti K."/>
            <person name="Lindquist E.A."/>
            <person name="Lucas S."/>
            <person name="Salamov A.A."/>
            <person name="Bradshaw R.E."/>
            <person name="Ciuffetti L."/>
            <person name="Hamelin R.C."/>
            <person name="Kema G.H.J."/>
            <person name="Lawrence C."/>
            <person name="Scott J.A."/>
            <person name="Spatafora J.W."/>
            <person name="Turgeon B.G."/>
            <person name="de Wit P.J.G.M."/>
            <person name="Zhong S."/>
            <person name="Goodwin S.B."/>
            <person name="Grigoriev I.V."/>
        </authorList>
    </citation>
    <scope>NUCLEOTIDE SEQUENCE [LARGE SCALE GENOMIC DNA]</scope>
    <source>
        <strain evidence="2 3">UAMH 10762</strain>
    </source>
</reference>
<proteinExistence type="predicted"/>
<dbReference type="RefSeq" id="XP_007671853.1">
    <property type="nucleotide sequence ID" value="XM_007673663.1"/>
</dbReference>
<evidence type="ECO:0000313" key="2">
    <source>
        <dbReference type="EMBL" id="EMD00669.1"/>
    </source>
</evidence>
<dbReference type="Proteomes" id="UP000011761">
    <property type="component" value="Unassembled WGS sequence"/>
</dbReference>
<accession>M2N933</accession>
<dbReference type="AlphaFoldDB" id="M2N933"/>
<evidence type="ECO:0000313" key="3">
    <source>
        <dbReference type="Proteomes" id="UP000011761"/>
    </source>
</evidence>
<evidence type="ECO:0000256" key="1">
    <source>
        <dbReference type="SAM" id="MobiDB-lite"/>
    </source>
</evidence>
<dbReference type="OrthoDB" id="5407894at2759"/>
<dbReference type="OMA" id="TAWINVF"/>
<dbReference type="KEGG" id="bcom:BAUCODRAFT_60933"/>
<protein>
    <submittedName>
        <fullName evidence="2">Uncharacterized protein</fullName>
    </submittedName>
</protein>
<gene>
    <name evidence="2" type="ORF">BAUCODRAFT_60933</name>
</gene>
<feature type="region of interest" description="Disordered" evidence="1">
    <location>
        <begin position="138"/>
        <end position="169"/>
    </location>
</feature>
<dbReference type="EMBL" id="KB445550">
    <property type="protein sequence ID" value="EMD00669.1"/>
    <property type="molecule type" value="Genomic_DNA"/>
</dbReference>
<dbReference type="STRING" id="717646.M2N933"/>
<dbReference type="GeneID" id="19115869"/>
<name>M2N933_BAUPA</name>
<sequence length="531" mass="57695">MNLLVGGALAPVHTIPPPRPQQKAGPGLRLPSFEALGIAAPHPDRYGHQLLDSALDATHPGVDMVGMVESMSHADSELLDACRDLQLSLVHDIGILEPPKLGGRAVQSPVHQFISTLTPPAETGELTWSNMPAMTSIPMESPSTDPGNLAGTPGDAPTAGPALEGSAAPGIALQPPDVSDTAPWVVDAVQVLVQNLRHASLSSNPLRVLSHALPSPSATGHIFPEVISAIHNSTPSSPTVWVNVFHAIPGRFNLADLPTSPPSTPGPPIGGDDYFTQKVFDSAVPISDYQQDLSSLPRSPRPVVPPSSIDVSVVERYIPPSTLFEFTDMFNTQGPSILVDRLVELSPHSGSLLFVYPTRTGARTFLDQYLSPIIDPLLRSICVLHGLSSDLSRQLGSMPAVDRLLEHTDVERQVRRLCDTLTQRSTSMQRFHGRRAKFELQYSAKKEVPVSRETWARDWWTKQEKSRVREVVTQYAQQAQTRSSNEHVERPATPTELIQRLLDGVTKNPYKPGQTPTKGIEVSILVIKRSE</sequence>